<dbReference type="GeneID" id="94847968"/>
<dbReference type="GO" id="GO:0003958">
    <property type="term" value="F:NADPH-hemoprotein reductase activity"/>
    <property type="evidence" value="ECO:0007669"/>
    <property type="project" value="UniProtKB-EC"/>
</dbReference>
<comment type="cofactor">
    <cofactor evidence="1">
        <name>FMN</name>
        <dbReference type="ChEBI" id="CHEBI:58210"/>
    </cofactor>
</comment>
<dbReference type="InterPro" id="IPR029039">
    <property type="entry name" value="Flavoprotein-like_sf"/>
</dbReference>
<dbReference type="InterPro" id="IPR017938">
    <property type="entry name" value="Riboflavin_synthase-like_b-brl"/>
</dbReference>
<dbReference type="RefSeq" id="XP_068346281.1">
    <property type="nucleotide sequence ID" value="XM_068513264.1"/>
</dbReference>
<evidence type="ECO:0000259" key="8">
    <source>
        <dbReference type="PROSITE" id="PS50902"/>
    </source>
</evidence>
<dbReference type="InterPro" id="IPR003097">
    <property type="entry name" value="CysJ-like_FAD-binding"/>
</dbReference>
<dbReference type="Pfam" id="PF00175">
    <property type="entry name" value="NAD_binding_1"/>
    <property type="match status" value="1"/>
</dbReference>
<dbReference type="EMBL" id="MLAK01001428">
    <property type="protein sequence ID" value="OHS93144.1"/>
    <property type="molecule type" value="Genomic_DNA"/>
</dbReference>
<feature type="domain" description="Flavodoxin-like" evidence="8">
    <location>
        <begin position="4"/>
        <end position="140"/>
    </location>
</feature>
<evidence type="ECO:0000313" key="11">
    <source>
        <dbReference type="Proteomes" id="UP000179807"/>
    </source>
</evidence>
<evidence type="ECO:0000259" key="9">
    <source>
        <dbReference type="PROSITE" id="PS51384"/>
    </source>
</evidence>
<dbReference type="InterPro" id="IPR001433">
    <property type="entry name" value="OxRdtase_FAD/NAD-bd"/>
</dbReference>
<proteinExistence type="predicted"/>
<dbReference type="OrthoDB" id="1856718at2759"/>
<gene>
    <name evidence="10" type="ORF">TRFO_40536</name>
</gene>
<dbReference type="Gene3D" id="3.40.50.80">
    <property type="entry name" value="Nucleotide-binding domain of ferredoxin-NADP reductase (FNR) module"/>
    <property type="match status" value="1"/>
</dbReference>
<dbReference type="Gene3D" id="1.20.990.10">
    <property type="entry name" value="NADPH-cytochrome p450 Reductase, Chain A, domain 3"/>
    <property type="match status" value="1"/>
</dbReference>
<dbReference type="PROSITE" id="PS50902">
    <property type="entry name" value="FLAVODOXIN_LIKE"/>
    <property type="match status" value="1"/>
</dbReference>
<dbReference type="AlphaFoldDB" id="A0A1J4J0P3"/>
<evidence type="ECO:0000256" key="2">
    <source>
        <dbReference type="ARBA" id="ARBA00001974"/>
    </source>
</evidence>
<keyword evidence="5" id="KW-0521">NADP</keyword>
<dbReference type="PROSITE" id="PS51384">
    <property type="entry name" value="FAD_FR"/>
    <property type="match status" value="1"/>
</dbReference>
<keyword evidence="4" id="KW-0274">FAD</keyword>
<feature type="domain" description="FAD-binding FR-type" evidence="9">
    <location>
        <begin position="171"/>
        <end position="391"/>
    </location>
</feature>
<evidence type="ECO:0000256" key="3">
    <source>
        <dbReference type="ARBA" id="ARBA00022630"/>
    </source>
</evidence>
<dbReference type="PANTHER" id="PTHR19384:SF17">
    <property type="entry name" value="NADPH--CYTOCHROME P450 REDUCTASE"/>
    <property type="match status" value="1"/>
</dbReference>
<keyword evidence="3" id="KW-0285">Flavoprotein</keyword>
<dbReference type="SUPFAM" id="SSF63380">
    <property type="entry name" value="Riboflavin synthase domain-like"/>
    <property type="match status" value="1"/>
</dbReference>
<dbReference type="InterPro" id="IPR017927">
    <property type="entry name" value="FAD-bd_FR_type"/>
</dbReference>
<dbReference type="SUPFAM" id="SSF52343">
    <property type="entry name" value="Ferredoxin reductase-like, C-terminal NADP-linked domain"/>
    <property type="match status" value="1"/>
</dbReference>
<dbReference type="Pfam" id="PF00258">
    <property type="entry name" value="Flavodoxin_1"/>
    <property type="match status" value="1"/>
</dbReference>
<evidence type="ECO:0000256" key="5">
    <source>
        <dbReference type="ARBA" id="ARBA00022857"/>
    </source>
</evidence>
<comment type="caution">
    <text evidence="10">The sequence shown here is derived from an EMBL/GenBank/DDBJ whole genome shotgun (WGS) entry which is preliminary data.</text>
</comment>
<evidence type="ECO:0000313" key="10">
    <source>
        <dbReference type="EMBL" id="OHS93144.1"/>
    </source>
</evidence>
<dbReference type="GO" id="GO:0005829">
    <property type="term" value="C:cytosol"/>
    <property type="evidence" value="ECO:0007669"/>
    <property type="project" value="TreeGrafter"/>
</dbReference>
<comment type="cofactor">
    <cofactor evidence="2">
        <name>FAD</name>
        <dbReference type="ChEBI" id="CHEBI:57692"/>
    </cofactor>
</comment>
<dbReference type="VEuPathDB" id="TrichDB:TRFO_40536"/>
<sequence>MSLPIVAYGSFRGKAHNYALSVASKYNVKAIPMNDVEISQILIAQTVIFIVSTWGKGVFPENAASFFAKLQKSDEDFSNVNFTVLGLGSSKHKLYDQAGRDLFKEMESKKAKPLFSIYEVDARAADHGESEFVKWFRELESHLPLPKTATQITSSFTITESSENYQIVPPNNFQYAHILDSQILTGEDVRPIAHEYVMQLPDSIEAKAGDHIDILPRNDPEVVSKVISQLCLNGDAVYEIKGESLIPRLVSIRELFDQYIDLNGLPTQFMINSFRQYADEEGKAKLELLHNPDILFPYLQNTSVADFIEEYAQYGVPPLDILISCCPHTVPRTYSVASLPSPENRIKLITHDLEFGNNRHGLCTNYLSKVNSTSPVSVSFVKGIYKAEADVPMILFGVGVGVAPLLSVIEDRKSRGFKSPTFLLFGFRHENYIRPLTKILEGLKSEGSLTDIFYAFSRDHGTEKKYYITDALVDNKDVVWEAWKDPSAAVYYCGPAKGIPERLKDVLEQIIIEKTGVDAGAAAKTCKQHTWFVESF</sequence>
<dbReference type="PANTHER" id="PTHR19384">
    <property type="entry name" value="NITRIC OXIDE SYNTHASE-RELATED"/>
    <property type="match status" value="1"/>
</dbReference>
<dbReference type="GO" id="GO:0010181">
    <property type="term" value="F:FMN binding"/>
    <property type="evidence" value="ECO:0007669"/>
    <property type="project" value="InterPro"/>
</dbReference>
<dbReference type="SUPFAM" id="SSF52218">
    <property type="entry name" value="Flavoproteins"/>
    <property type="match status" value="1"/>
</dbReference>
<dbReference type="Pfam" id="PF00667">
    <property type="entry name" value="FAD_binding_1"/>
    <property type="match status" value="1"/>
</dbReference>
<dbReference type="Gene3D" id="3.40.50.360">
    <property type="match status" value="1"/>
</dbReference>
<protein>
    <recommendedName>
        <fullName evidence="7">NADPH--hemoprotein reductase</fullName>
        <ecNumber evidence="7">1.6.2.4</ecNumber>
    </recommendedName>
</protein>
<dbReference type="InterPro" id="IPR001709">
    <property type="entry name" value="Flavoprot_Pyr_Nucl_cyt_Rdtase"/>
</dbReference>
<accession>A0A1J4J0P3</accession>
<evidence type="ECO:0000256" key="6">
    <source>
        <dbReference type="ARBA" id="ARBA00023002"/>
    </source>
</evidence>
<dbReference type="GO" id="GO:0050660">
    <property type="term" value="F:flavin adenine dinucleotide binding"/>
    <property type="evidence" value="ECO:0007669"/>
    <property type="project" value="TreeGrafter"/>
</dbReference>
<evidence type="ECO:0000256" key="7">
    <source>
        <dbReference type="ARBA" id="ARBA00023797"/>
    </source>
</evidence>
<evidence type="ECO:0000256" key="1">
    <source>
        <dbReference type="ARBA" id="ARBA00001917"/>
    </source>
</evidence>
<dbReference type="InterPro" id="IPR023173">
    <property type="entry name" value="NADPH_Cyt_P450_Rdtase_alpha"/>
</dbReference>
<keyword evidence="6" id="KW-0560">Oxidoreductase</keyword>
<dbReference type="PRINTS" id="PR00371">
    <property type="entry name" value="FPNCR"/>
</dbReference>
<dbReference type="InterPro" id="IPR039261">
    <property type="entry name" value="FNR_nucleotide-bd"/>
</dbReference>
<reference evidence="10" key="1">
    <citation type="submission" date="2016-10" db="EMBL/GenBank/DDBJ databases">
        <authorList>
            <person name="Benchimol M."/>
            <person name="Almeida L.G."/>
            <person name="Vasconcelos A.T."/>
            <person name="Perreira-Neves A."/>
            <person name="Rosa I.A."/>
            <person name="Tasca T."/>
            <person name="Bogo M.R."/>
            <person name="de Souza W."/>
        </authorList>
    </citation>
    <scope>NUCLEOTIDE SEQUENCE [LARGE SCALE GENOMIC DNA]</scope>
    <source>
        <strain evidence="10">K</strain>
    </source>
</reference>
<dbReference type="EC" id="1.6.2.4" evidence="7"/>
<dbReference type="Gene3D" id="2.40.30.10">
    <property type="entry name" value="Translation factors"/>
    <property type="match status" value="1"/>
</dbReference>
<evidence type="ECO:0000256" key="4">
    <source>
        <dbReference type="ARBA" id="ARBA00022827"/>
    </source>
</evidence>
<keyword evidence="11" id="KW-1185">Reference proteome</keyword>
<name>A0A1J4J0P3_9EUKA</name>
<dbReference type="Proteomes" id="UP000179807">
    <property type="component" value="Unassembled WGS sequence"/>
</dbReference>
<organism evidence="10 11">
    <name type="scientific">Tritrichomonas foetus</name>
    <dbReference type="NCBI Taxonomy" id="1144522"/>
    <lineage>
        <taxon>Eukaryota</taxon>
        <taxon>Metamonada</taxon>
        <taxon>Parabasalia</taxon>
        <taxon>Tritrichomonadida</taxon>
        <taxon>Tritrichomonadidae</taxon>
        <taxon>Tritrichomonas</taxon>
    </lineage>
</organism>
<dbReference type="InterPro" id="IPR008254">
    <property type="entry name" value="Flavodoxin/NO_synth"/>
</dbReference>